<sequence length="517" mass="56815">MAIFLLAALSTTHLASSLRPGVGVCRASGYLPGKSGNCEKSNDPDCCEDGKRYPQYRCSPPVTSSTRAVLTLNSFEKGKDGGGPSECDNAYHSDGEMVVALSTGWFAGMARCGHRVRITANGRSVYAKVVDECDSMHGCDDDHNYEPPCDNNIVDASPAVWDALGLDKSDWRRCRGRTRRSGSASGWCSAWRASSSAASDYGCYNEGLECHEEEEEATVAVRVRSWLLWWRRGSKRFRVRDLWIDLVWDLTLARFACPGSPEPSSGYFVAVVVDGEMALVAGDMAEEAYRKTKAQRAPGPDAVLISRREHVSMRDGGHSRGHKTFVNVLGKEREISVDLVSRGHGKDRDKDKEWDKADVDMSISVDGERVLHIRRLRWKFRGIEKVDLGGSDGVQPAHAVFIFRYELADIVGEERDSAEVKEKELLENVGRGGGTWASYLGRQGRGDWSESSTNGDNRRKGGQARRLAKASSSSSASVASSSASWASGSMVMDWANPEEDELQCGHGFSLLIYAWKC</sequence>
<evidence type="ECO:0000256" key="5">
    <source>
        <dbReference type="SAM" id="MobiDB-lite"/>
    </source>
</evidence>
<evidence type="ECO:0000313" key="7">
    <source>
        <dbReference type="EMBL" id="KAF0906542.1"/>
    </source>
</evidence>
<keyword evidence="8" id="KW-1185">Reference proteome</keyword>
<name>A0A6G1D2I2_9ORYZ</name>
<dbReference type="AlphaFoldDB" id="A0A6G1D2I2"/>
<evidence type="ECO:0000256" key="1">
    <source>
        <dbReference type="ARBA" id="ARBA00004613"/>
    </source>
</evidence>
<feature type="region of interest" description="Disordered" evidence="5">
    <location>
        <begin position="442"/>
        <end position="475"/>
    </location>
</feature>
<dbReference type="InterPro" id="IPR008586">
    <property type="entry name" value="DUF868_pln"/>
</dbReference>
<evidence type="ECO:0000256" key="4">
    <source>
        <dbReference type="ARBA" id="ARBA00022729"/>
    </source>
</evidence>
<dbReference type="GO" id="GO:0005576">
    <property type="term" value="C:extracellular region"/>
    <property type="evidence" value="ECO:0007669"/>
    <property type="project" value="UniProtKB-SubCell"/>
</dbReference>
<evidence type="ECO:0000256" key="2">
    <source>
        <dbReference type="ARBA" id="ARBA00005592"/>
    </source>
</evidence>
<dbReference type="Proteomes" id="UP000479710">
    <property type="component" value="Unassembled WGS sequence"/>
</dbReference>
<comment type="caution">
    <text evidence="7">The sequence shown here is derived from an EMBL/GenBank/DDBJ whole genome shotgun (WGS) entry which is preliminary data.</text>
</comment>
<evidence type="ECO:0000256" key="6">
    <source>
        <dbReference type="SAM" id="SignalP"/>
    </source>
</evidence>
<dbReference type="PANTHER" id="PTHR33191">
    <property type="entry name" value="RIPENING-RELATED PROTEIN 2-RELATED"/>
    <property type="match status" value="1"/>
</dbReference>
<organism evidence="7 8">
    <name type="scientific">Oryza meyeriana var. granulata</name>
    <dbReference type="NCBI Taxonomy" id="110450"/>
    <lineage>
        <taxon>Eukaryota</taxon>
        <taxon>Viridiplantae</taxon>
        <taxon>Streptophyta</taxon>
        <taxon>Embryophyta</taxon>
        <taxon>Tracheophyta</taxon>
        <taxon>Spermatophyta</taxon>
        <taxon>Magnoliopsida</taxon>
        <taxon>Liliopsida</taxon>
        <taxon>Poales</taxon>
        <taxon>Poaceae</taxon>
        <taxon>BOP clade</taxon>
        <taxon>Oryzoideae</taxon>
        <taxon>Oryzeae</taxon>
        <taxon>Oryzinae</taxon>
        <taxon>Oryza</taxon>
        <taxon>Oryza meyeriana</taxon>
    </lineage>
</organism>
<dbReference type="OrthoDB" id="1894291at2759"/>
<evidence type="ECO:0000313" key="8">
    <source>
        <dbReference type="Proteomes" id="UP000479710"/>
    </source>
</evidence>
<dbReference type="Pfam" id="PF05910">
    <property type="entry name" value="DUF868"/>
    <property type="match status" value="1"/>
</dbReference>
<dbReference type="Gene3D" id="2.40.40.10">
    <property type="entry name" value="RlpA-like domain"/>
    <property type="match status" value="1"/>
</dbReference>
<accession>A0A6G1D2I2</accession>
<dbReference type="Pfam" id="PF24300">
    <property type="entry name" value="KWL1"/>
    <property type="match status" value="1"/>
</dbReference>
<dbReference type="CDD" id="cd22270">
    <property type="entry name" value="DPBB_kiwellin-like"/>
    <property type="match status" value="1"/>
</dbReference>
<dbReference type="InterPro" id="IPR039271">
    <property type="entry name" value="Kiwellin-like"/>
</dbReference>
<dbReference type="SUPFAM" id="SSF50685">
    <property type="entry name" value="Barwin-like endoglucanases"/>
    <property type="match status" value="1"/>
</dbReference>
<comment type="similarity">
    <text evidence="2">Belongs to the kiwellin family.</text>
</comment>
<dbReference type="PANTHER" id="PTHR33191:SF76">
    <property type="entry name" value="RIPENING-RELATED PROTEIN 5-RELATED"/>
    <property type="match status" value="1"/>
</dbReference>
<feature type="signal peptide" evidence="6">
    <location>
        <begin position="1"/>
        <end position="17"/>
    </location>
</feature>
<reference evidence="7 8" key="1">
    <citation type="submission" date="2019-11" db="EMBL/GenBank/DDBJ databases">
        <title>Whole genome sequence of Oryza granulata.</title>
        <authorList>
            <person name="Li W."/>
        </authorList>
    </citation>
    <scope>NUCLEOTIDE SEQUENCE [LARGE SCALE GENOMIC DNA]</scope>
    <source>
        <strain evidence="8">cv. Menghai</strain>
        <tissue evidence="7">Leaf</tissue>
    </source>
</reference>
<proteinExistence type="inferred from homology"/>
<evidence type="ECO:0000256" key="3">
    <source>
        <dbReference type="ARBA" id="ARBA00022525"/>
    </source>
</evidence>
<dbReference type="EMBL" id="SPHZ02000007">
    <property type="protein sequence ID" value="KAF0906542.1"/>
    <property type="molecule type" value="Genomic_DNA"/>
</dbReference>
<dbReference type="InterPro" id="IPR036908">
    <property type="entry name" value="RlpA-like_sf"/>
</dbReference>
<protein>
    <recommendedName>
        <fullName evidence="9">Ripening-related protein 5</fullName>
    </recommendedName>
</protein>
<gene>
    <name evidence="7" type="ORF">E2562_011522</name>
</gene>
<feature type="chain" id="PRO_5026271420" description="Ripening-related protein 5" evidence="6">
    <location>
        <begin position="18"/>
        <end position="517"/>
    </location>
</feature>
<keyword evidence="4 6" id="KW-0732">Signal</keyword>
<comment type="subcellular location">
    <subcellularLocation>
        <location evidence="1">Secreted</location>
    </subcellularLocation>
</comment>
<evidence type="ECO:0008006" key="9">
    <source>
        <dbReference type="Google" id="ProtNLM"/>
    </source>
</evidence>
<keyword evidence="3" id="KW-0964">Secreted</keyword>